<accession>A0A317G847</accession>
<evidence type="ECO:0000256" key="6">
    <source>
        <dbReference type="ARBA" id="ARBA00023288"/>
    </source>
</evidence>
<proteinExistence type="inferred from homology"/>
<feature type="region of interest" description="Disordered" evidence="7">
    <location>
        <begin position="28"/>
        <end position="75"/>
    </location>
</feature>
<name>A0A317G847_BUTFI</name>
<dbReference type="GO" id="GO:0005886">
    <property type="term" value="C:plasma membrane"/>
    <property type="evidence" value="ECO:0007669"/>
    <property type="project" value="UniProtKB-SubCell"/>
</dbReference>
<comment type="subcellular location">
    <subcellularLocation>
        <location evidence="1">Cell membrane</location>
        <topology evidence="1">Lipid-anchor</topology>
    </subcellularLocation>
</comment>
<protein>
    <submittedName>
        <fullName evidence="10">BMP family ABC transporter substrate-binding protein</fullName>
    </submittedName>
</protein>
<feature type="signal peptide" evidence="8">
    <location>
        <begin position="1"/>
        <end position="22"/>
    </location>
</feature>
<dbReference type="AlphaFoldDB" id="A0A317G847"/>
<feature type="chain" id="PRO_5039713483" evidence="8">
    <location>
        <begin position="23"/>
        <end position="423"/>
    </location>
</feature>
<evidence type="ECO:0000313" key="10">
    <source>
        <dbReference type="EMBL" id="PWT28542.1"/>
    </source>
</evidence>
<evidence type="ECO:0000256" key="5">
    <source>
        <dbReference type="ARBA" id="ARBA00023136"/>
    </source>
</evidence>
<dbReference type="PANTHER" id="PTHR34296:SF2">
    <property type="entry name" value="ABC TRANSPORTER GUANOSINE-BINDING PROTEIN NUPN"/>
    <property type="match status" value="1"/>
</dbReference>
<dbReference type="RefSeq" id="WP_110073682.1">
    <property type="nucleotide sequence ID" value="NZ_CM009896.1"/>
</dbReference>
<dbReference type="InterPro" id="IPR050957">
    <property type="entry name" value="BMP_lipoprotein"/>
</dbReference>
<comment type="caution">
    <text evidence="10">The sequence shown here is derived from an EMBL/GenBank/DDBJ whole genome shotgun (WGS) entry which is preliminary data.</text>
</comment>
<feature type="domain" description="ABC transporter substrate-binding protein PnrA-like" evidence="9">
    <location>
        <begin position="77"/>
        <end position="343"/>
    </location>
</feature>
<evidence type="ECO:0000256" key="1">
    <source>
        <dbReference type="ARBA" id="ARBA00004193"/>
    </source>
</evidence>
<evidence type="ECO:0000256" key="2">
    <source>
        <dbReference type="ARBA" id="ARBA00008610"/>
    </source>
</evidence>
<feature type="compositionally biased region" description="Acidic residues" evidence="7">
    <location>
        <begin position="38"/>
        <end position="73"/>
    </location>
</feature>
<keyword evidence="4 8" id="KW-0732">Signal</keyword>
<gene>
    <name evidence="10" type="ORF">CPT75_16190</name>
</gene>
<keyword evidence="5" id="KW-0472">Membrane</keyword>
<evidence type="ECO:0000313" key="11">
    <source>
        <dbReference type="Proteomes" id="UP000245488"/>
    </source>
</evidence>
<reference evidence="10 11" key="1">
    <citation type="submission" date="2017-09" db="EMBL/GenBank/DDBJ databases">
        <title>High-quality draft genome sequence of Butyrivibrio fibrisolvens INBov1, isolated from cow rumen.</title>
        <authorList>
            <person name="Rodriguez Hernaez J."/>
            <person name="Rivarola M."/>
            <person name="Paniego N."/>
            <person name="Cravero S."/>
            <person name="Ceron Cucchi M."/>
            <person name="Martinez M.C."/>
        </authorList>
    </citation>
    <scope>NUCLEOTIDE SEQUENCE [LARGE SCALE GENOMIC DNA]</scope>
    <source>
        <strain evidence="10 11">INBov1</strain>
    </source>
</reference>
<dbReference type="PROSITE" id="PS51257">
    <property type="entry name" value="PROKAR_LIPOPROTEIN"/>
    <property type="match status" value="1"/>
</dbReference>
<dbReference type="Gene3D" id="3.40.50.2300">
    <property type="match status" value="2"/>
</dbReference>
<keyword evidence="3" id="KW-1003">Cell membrane</keyword>
<dbReference type="Pfam" id="PF02608">
    <property type="entry name" value="Bmp"/>
    <property type="match status" value="1"/>
</dbReference>
<evidence type="ECO:0000259" key="9">
    <source>
        <dbReference type="Pfam" id="PF02608"/>
    </source>
</evidence>
<dbReference type="InterPro" id="IPR003760">
    <property type="entry name" value="PnrA-like"/>
</dbReference>
<dbReference type="PANTHER" id="PTHR34296">
    <property type="entry name" value="TRANSCRIPTIONAL ACTIVATOR PROTEIN MED"/>
    <property type="match status" value="1"/>
</dbReference>
<organism evidence="10 11">
    <name type="scientific">Butyrivibrio fibrisolvens</name>
    <dbReference type="NCBI Taxonomy" id="831"/>
    <lineage>
        <taxon>Bacteria</taxon>
        <taxon>Bacillati</taxon>
        <taxon>Bacillota</taxon>
        <taxon>Clostridia</taxon>
        <taxon>Lachnospirales</taxon>
        <taxon>Lachnospiraceae</taxon>
        <taxon>Butyrivibrio</taxon>
    </lineage>
</organism>
<sequence>MRKMHKILSVAMATAMTMSLVACGGSADNDADVTDKEETTEETTEETGSEETGSEETGSEETGSEETGSSEEVTDMKVAMVTDYGDITDMSFNQTTYEACKAYCDENGVEFSYFKPADNSTDDRVSSIEQAIDEGYNVIVMPGYAFAEAVVETAEDNPDVKFVALDVSQYDFDTANGGEEYSQPNVFSAIYQEELPGYMAGYAAVKLGYTNLGFLGGMAVPAVIRYGLGFVQGADAAAAELGIEVTVNYAYGGQFYGDSDITAVMDTWYQGGTEVVFACGGGIYTSAAEAAQKVGGKVIGVDVDQQGTIDGSYGEGMTITSACKGLTATVNTLLSAIQNGEWDNYAGQIQNLGLVSADDLSLNYVSLADSTLYNDDFTEDDYKALVAAMFNGEVTVNNDSSNADPSSLGCENVKIGTYQESIK</sequence>
<keyword evidence="6" id="KW-0449">Lipoprotein</keyword>
<keyword evidence="11" id="KW-1185">Reference proteome</keyword>
<dbReference type="EMBL" id="NXNG01000001">
    <property type="protein sequence ID" value="PWT28542.1"/>
    <property type="molecule type" value="Genomic_DNA"/>
</dbReference>
<comment type="similarity">
    <text evidence="2">Belongs to the BMP lipoprotein family.</text>
</comment>
<dbReference type="CDD" id="cd06354">
    <property type="entry name" value="PBP1_PrnA-like"/>
    <property type="match status" value="1"/>
</dbReference>
<evidence type="ECO:0000256" key="8">
    <source>
        <dbReference type="SAM" id="SignalP"/>
    </source>
</evidence>
<dbReference type="SUPFAM" id="SSF53822">
    <property type="entry name" value="Periplasmic binding protein-like I"/>
    <property type="match status" value="1"/>
</dbReference>
<dbReference type="Proteomes" id="UP000245488">
    <property type="component" value="Chromosome"/>
</dbReference>
<evidence type="ECO:0000256" key="7">
    <source>
        <dbReference type="SAM" id="MobiDB-lite"/>
    </source>
</evidence>
<evidence type="ECO:0000256" key="4">
    <source>
        <dbReference type="ARBA" id="ARBA00022729"/>
    </source>
</evidence>
<evidence type="ECO:0000256" key="3">
    <source>
        <dbReference type="ARBA" id="ARBA00022475"/>
    </source>
</evidence>
<dbReference type="InterPro" id="IPR028082">
    <property type="entry name" value="Peripla_BP_I"/>
</dbReference>